<evidence type="ECO:0000256" key="16">
    <source>
        <dbReference type="SAM" id="Phobius"/>
    </source>
</evidence>
<dbReference type="PANTHER" id="PTHR30578">
    <property type="entry name" value="ELECTRON TRANSPORT COMPLEX PROTEIN RNFD"/>
    <property type="match status" value="1"/>
</dbReference>
<evidence type="ECO:0000256" key="6">
    <source>
        <dbReference type="ARBA" id="ARBA00022643"/>
    </source>
</evidence>
<evidence type="ECO:0000256" key="5">
    <source>
        <dbReference type="ARBA" id="ARBA00022630"/>
    </source>
</evidence>
<keyword evidence="4" id="KW-0597">Phosphoprotein</keyword>
<evidence type="ECO:0000256" key="2">
    <source>
        <dbReference type="ARBA" id="ARBA00022475"/>
    </source>
</evidence>
<keyword evidence="13" id="KW-0830">Ubiquinone</keyword>
<feature type="transmembrane region" description="Helical" evidence="16">
    <location>
        <begin position="57"/>
        <end position="74"/>
    </location>
</feature>
<keyword evidence="14 16" id="KW-0472">Membrane</keyword>
<evidence type="ECO:0000256" key="13">
    <source>
        <dbReference type="ARBA" id="ARBA00023075"/>
    </source>
</evidence>
<dbReference type="AlphaFoldDB" id="A0A381NME3"/>
<evidence type="ECO:0000256" key="15">
    <source>
        <dbReference type="ARBA" id="ARBA00023201"/>
    </source>
</evidence>
<dbReference type="GO" id="GO:0055085">
    <property type="term" value="P:transmembrane transport"/>
    <property type="evidence" value="ECO:0007669"/>
    <property type="project" value="InterPro"/>
</dbReference>
<dbReference type="HAMAP" id="MF_00426">
    <property type="entry name" value="NqrB"/>
    <property type="match status" value="1"/>
</dbReference>
<name>A0A381NME3_9ZZZZ</name>
<keyword evidence="2" id="KW-1003">Cell membrane</keyword>
<dbReference type="GO" id="GO:0005886">
    <property type="term" value="C:plasma membrane"/>
    <property type="evidence" value="ECO:0007669"/>
    <property type="project" value="TreeGrafter"/>
</dbReference>
<keyword evidence="7 16" id="KW-0812">Transmembrane</keyword>
<dbReference type="GO" id="GO:0010181">
    <property type="term" value="F:FMN binding"/>
    <property type="evidence" value="ECO:0007669"/>
    <property type="project" value="InterPro"/>
</dbReference>
<dbReference type="GO" id="GO:0022904">
    <property type="term" value="P:respiratory electron transport chain"/>
    <property type="evidence" value="ECO:0007669"/>
    <property type="project" value="InterPro"/>
</dbReference>
<evidence type="ECO:0000256" key="1">
    <source>
        <dbReference type="ARBA" id="ARBA00022448"/>
    </source>
</evidence>
<evidence type="ECO:0000256" key="9">
    <source>
        <dbReference type="ARBA" id="ARBA00022989"/>
    </source>
</evidence>
<keyword evidence="9 16" id="KW-1133">Transmembrane helix</keyword>
<evidence type="ECO:0000256" key="11">
    <source>
        <dbReference type="ARBA" id="ARBA00023053"/>
    </source>
</evidence>
<keyword evidence="12" id="KW-0406">Ion transport</keyword>
<dbReference type="EMBL" id="UINC01000455">
    <property type="protein sequence ID" value="SUZ55677.1"/>
    <property type="molecule type" value="Genomic_DNA"/>
</dbReference>
<dbReference type="GO" id="GO:0016655">
    <property type="term" value="F:oxidoreductase activity, acting on NAD(P)H, quinone or similar compound as acceptor"/>
    <property type="evidence" value="ECO:0007669"/>
    <property type="project" value="InterPro"/>
</dbReference>
<gene>
    <name evidence="17" type="ORF">METZ01_LOCUS8531</name>
</gene>
<protein>
    <submittedName>
        <fullName evidence="17">Uncharacterized protein</fullName>
    </submittedName>
</protein>
<reference evidence="17" key="1">
    <citation type="submission" date="2018-05" db="EMBL/GenBank/DDBJ databases">
        <authorList>
            <person name="Lanie J.A."/>
            <person name="Ng W.-L."/>
            <person name="Kazmierczak K.M."/>
            <person name="Andrzejewski T.M."/>
            <person name="Davidsen T.M."/>
            <person name="Wayne K.J."/>
            <person name="Tettelin H."/>
            <person name="Glass J.I."/>
            <person name="Rusch D."/>
            <person name="Podicherti R."/>
            <person name="Tsui H.-C.T."/>
            <person name="Winkler M.E."/>
        </authorList>
    </citation>
    <scope>NUCLEOTIDE SEQUENCE</scope>
</reference>
<feature type="transmembrane region" description="Helical" evidence="16">
    <location>
        <begin position="94"/>
        <end position="115"/>
    </location>
</feature>
<evidence type="ECO:0000256" key="4">
    <source>
        <dbReference type="ARBA" id="ARBA00022553"/>
    </source>
</evidence>
<sequence>MNFLKKILEQSGKLFEKGKLLSWAHPIWEATDTILFSTDKQTSSGPHIRDNMDIKRVMFFVVIALIPCYLFGAYNIGYLNAIATDVSRSMFENFIFGMSYVLPILIITFVSGAICELTFSVIRRHEVNEGFLVTCALIPLTMPPDAPLWQVFIGTAFGIIIGKEIFGGVGTNIFNPALTARAFMYFAFPTKMSGDKIWAVGPDGYTGATALSIPANPVEYDTASNLLSQATQFDFSLWNMCWGLIPGSIGETNKILILFGAIFLVYIGIASWRTMVASVIGLFFTASLFNILADFSTNAMLTITPLQHLLIGSFLFGIVFMATEPVTSAHTNKGKWIYGFMIGVLTVIIRSVNPAYPEGVMLAILMMNMFAPLIDYYVVKSNIKMRLARNA</sequence>
<evidence type="ECO:0000256" key="7">
    <source>
        <dbReference type="ARBA" id="ARBA00022692"/>
    </source>
</evidence>
<evidence type="ECO:0000313" key="17">
    <source>
        <dbReference type="EMBL" id="SUZ55677.1"/>
    </source>
</evidence>
<evidence type="ECO:0000256" key="14">
    <source>
        <dbReference type="ARBA" id="ARBA00023136"/>
    </source>
</evidence>
<dbReference type="NCBIfam" id="TIGR01937">
    <property type="entry name" value="nqrB"/>
    <property type="match status" value="1"/>
</dbReference>
<dbReference type="PANTHER" id="PTHR30578:SF1">
    <property type="entry name" value="NA(+)-TRANSLOCATING NADH-QUINONE REDUCTASE SUBUNIT B"/>
    <property type="match status" value="1"/>
</dbReference>
<keyword evidence="5" id="KW-0285">Flavoprotein</keyword>
<dbReference type="NCBIfam" id="NF003756">
    <property type="entry name" value="PRK05349.1"/>
    <property type="match status" value="1"/>
</dbReference>
<keyword evidence="11" id="KW-0915">Sodium</keyword>
<feature type="transmembrane region" description="Helical" evidence="16">
    <location>
        <begin position="336"/>
        <end position="353"/>
    </location>
</feature>
<evidence type="ECO:0000256" key="10">
    <source>
        <dbReference type="ARBA" id="ARBA00023027"/>
    </source>
</evidence>
<dbReference type="Pfam" id="PF03116">
    <property type="entry name" value="NQR2_RnfD_RnfE"/>
    <property type="match status" value="1"/>
</dbReference>
<proteinExistence type="inferred from homology"/>
<feature type="transmembrane region" description="Helical" evidence="16">
    <location>
        <begin position="255"/>
        <end position="286"/>
    </location>
</feature>
<keyword evidence="6" id="KW-0288">FMN</keyword>
<dbReference type="PIRSF" id="PIRSF016055">
    <property type="entry name" value="NADH-UbQ_OxRdtase_B_su"/>
    <property type="match status" value="1"/>
</dbReference>
<dbReference type="InterPro" id="IPR004338">
    <property type="entry name" value="NqrB/RnfD"/>
</dbReference>
<feature type="transmembrane region" description="Helical" evidence="16">
    <location>
        <begin position="359"/>
        <end position="379"/>
    </location>
</feature>
<keyword evidence="15" id="KW-0739">Sodium transport</keyword>
<feature type="transmembrane region" description="Helical" evidence="16">
    <location>
        <begin position="306"/>
        <end position="324"/>
    </location>
</feature>
<accession>A0A381NME3</accession>
<keyword evidence="8" id="KW-1278">Translocase</keyword>
<keyword evidence="1" id="KW-0813">Transport</keyword>
<organism evidence="17">
    <name type="scientific">marine metagenome</name>
    <dbReference type="NCBI Taxonomy" id="408172"/>
    <lineage>
        <taxon>unclassified sequences</taxon>
        <taxon>metagenomes</taxon>
        <taxon>ecological metagenomes</taxon>
    </lineage>
</organism>
<dbReference type="GO" id="GO:0006814">
    <property type="term" value="P:sodium ion transport"/>
    <property type="evidence" value="ECO:0007669"/>
    <property type="project" value="UniProtKB-KW"/>
</dbReference>
<dbReference type="InterPro" id="IPR010966">
    <property type="entry name" value="NqrB"/>
</dbReference>
<evidence type="ECO:0000256" key="8">
    <source>
        <dbReference type="ARBA" id="ARBA00022967"/>
    </source>
</evidence>
<evidence type="ECO:0000256" key="12">
    <source>
        <dbReference type="ARBA" id="ARBA00023065"/>
    </source>
</evidence>
<keyword evidence="10" id="KW-0520">NAD</keyword>
<evidence type="ECO:0000256" key="3">
    <source>
        <dbReference type="ARBA" id="ARBA00022519"/>
    </source>
</evidence>
<keyword evidence="3" id="KW-0997">Cell inner membrane</keyword>